<sequence>MLKYQKSKFSCVIVSVFLCLMTYFSVLSTCNAKFFFNRSTTTHSSPHAALCKTAGINPKVFSMALAAHQKAYSQGLTKSRLLTVIDYSKPSTEKRFWVVDLNKNKVIYHTHVAHGSGSGGNYAQSFSNRPGSYQSSVGTFVTGGTYQGKHGRSLNLIGLEKGINNNAYNRRIVIHSANYVSDQFIKQHGRLGRSWGCPALNHKVAQPIINTIKDGVLLFAYFPEANWLKNSSFVG</sequence>
<reference evidence="2" key="2">
    <citation type="journal article" date="2016" name="Genome Announc.">
        <title>Draft Genome Sequences of Two Novel Amoeba-Resistant Intranuclear Bacteria, 'Candidatus Berkiella cookevillensis' and 'Candidatus Berkiella aquae'.</title>
        <authorList>
            <person name="Mehari Y.T."/>
            <person name="Arivett B.A."/>
            <person name="Farone A.L."/>
            <person name="Gunderson J.H."/>
            <person name="Farone M.B."/>
        </authorList>
    </citation>
    <scope>NUCLEOTIDE SEQUENCE</scope>
    <source>
        <strain evidence="2">CC99</strain>
    </source>
</reference>
<dbReference type="OrthoDB" id="9815195at2"/>
<evidence type="ECO:0000313" key="3">
    <source>
        <dbReference type="Proteomes" id="UP000051494"/>
    </source>
</evidence>
<proteinExistence type="predicted"/>
<reference evidence="2" key="3">
    <citation type="submission" date="2021-06" db="EMBL/GenBank/DDBJ databases">
        <title>Genomic Description and Analysis of Intracellular Bacteria, Candidatus Berkiella cookevillensis and Candidatus Berkiella aquae.</title>
        <authorList>
            <person name="Kidane D.T."/>
            <person name="Mehari Y.T."/>
            <person name="Rice F.C."/>
            <person name="Arivett B.A."/>
            <person name="Farone A.L."/>
            <person name="Berk S.G."/>
            <person name="Farone M.B."/>
        </authorList>
    </citation>
    <scope>NUCLEOTIDE SEQUENCE</scope>
    <source>
        <strain evidence="2">CC99</strain>
    </source>
</reference>
<dbReference type="RefSeq" id="WP_057624980.1">
    <property type="nucleotide sequence ID" value="NZ_LKHV02000001.1"/>
</dbReference>
<dbReference type="EMBL" id="LKHV02000001">
    <property type="protein sequence ID" value="MCS5709265.1"/>
    <property type="molecule type" value="Genomic_DNA"/>
</dbReference>
<evidence type="ECO:0000313" key="2">
    <source>
        <dbReference type="EMBL" id="MCS5709265.1"/>
    </source>
</evidence>
<dbReference type="AlphaFoldDB" id="A0A0Q9YC28"/>
<dbReference type="Pfam" id="PF13645">
    <property type="entry name" value="YkuD_2"/>
    <property type="match status" value="1"/>
</dbReference>
<protein>
    <submittedName>
        <fullName evidence="2">Murein L,D-transpeptidase catalytic domain family protein</fullName>
    </submittedName>
</protein>
<comment type="caution">
    <text evidence="1">The sequence shown here is derived from an EMBL/GenBank/DDBJ whole genome shotgun (WGS) entry which is preliminary data.</text>
</comment>
<accession>A0A0Q9YC28</accession>
<name>A0A0Q9YC28_9GAMM</name>
<dbReference type="InterPro" id="IPR032676">
    <property type="entry name" value="YkuD_2"/>
</dbReference>
<dbReference type="PANTHER" id="PTHR38477">
    <property type="entry name" value="HYPOTHETICAL EXPORTED PROTEIN"/>
    <property type="match status" value="1"/>
</dbReference>
<dbReference type="EMBL" id="LKHV01000009">
    <property type="protein sequence ID" value="KRG18156.1"/>
    <property type="molecule type" value="Genomic_DNA"/>
</dbReference>
<dbReference type="PATRIC" id="fig|1590042.3.peg.1902"/>
<organism evidence="1">
    <name type="scientific">Candidatus Berkiella cookevillensis</name>
    <dbReference type="NCBI Taxonomy" id="437022"/>
    <lineage>
        <taxon>Bacteria</taxon>
        <taxon>Pseudomonadati</taxon>
        <taxon>Pseudomonadota</taxon>
        <taxon>Gammaproteobacteria</taxon>
        <taxon>Candidatus Berkiellales</taxon>
        <taxon>Candidatus Berkiellaceae</taxon>
        <taxon>Candidatus Berkiella</taxon>
    </lineage>
</organism>
<gene>
    <name evidence="2" type="ORF">CC99x_010140</name>
    <name evidence="1" type="ORF">CC99x_01868</name>
</gene>
<reference evidence="1" key="1">
    <citation type="submission" date="2015-09" db="EMBL/GenBank/DDBJ databases">
        <title>Draft Genome Sequences of Two Novel Amoeba-resistant Intranuclear Bacteria, Candidatus Berkiella cookevillensis and Candidatus Berkiella aquae.</title>
        <authorList>
            <person name="Mehari Y.T."/>
            <person name="Arivett B.A."/>
            <person name="Farone A.L."/>
            <person name="Gunderson J.H."/>
            <person name="Farone M.B."/>
        </authorList>
    </citation>
    <scope>NUCLEOTIDE SEQUENCE [LARGE SCALE GENOMIC DNA]</scope>
    <source>
        <strain evidence="1">CC99</strain>
    </source>
</reference>
<evidence type="ECO:0000313" key="1">
    <source>
        <dbReference type="EMBL" id="KRG18156.1"/>
    </source>
</evidence>
<keyword evidence="3" id="KW-1185">Reference proteome</keyword>
<dbReference type="PANTHER" id="PTHR38477:SF1">
    <property type="entry name" value="MUREIN L,D-TRANSPEPTIDASE CATALYTIC DOMAIN FAMILY PROTEIN"/>
    <property type="match status" value="1"/>
</dbReference>
<dbReference type="Proteomes" id="UP000051494">
    <property type="component" value="Unassembled WGS sequence"/>
</dbReference>